<accession>A0A0U1LTE7</accession>
<evidence type="ECO:0000256" key="1">
    <source>
        <dbReference type="SAM" id="Phobius"/>
    </source>
</evidence>
<dbReference type="STRING" id="28573.A0A0U1LTE7"/>
<sequence>MNSTAHEGWQVNDNSRSSWDIVWASLTTIFACTWTIIHLPVYPRRTSERWITARKLVVWFTTFLAPEMIAFVAGTEFIRARVLVNRCNKAQTNSDRVTHEPDSWLYNRTKPLVSATLVDGEEINLPHHKWTLPQCFVILMSGLTLETQDEWIYYIAPRLAHRFIEAGVLRCSDFTHRDIQDRAKSDGFAKAFTVGQSIWVMINIIARAGYDLPITPLELSTLAYIACAVVIYAVWWHKPQGMAVPITVHLSYTRETLPEEVKRITSLSPKSWVHRRVIPSEKGLGSGLWNIGRTMQTAAVDEALEGPRNRAQMGLSTVEAMLLNNIGGVGGLVFCGLHVIA</sequence>
<dbReference type="OrthoDB" id="3061561at2759"/>
<feature type="transmembrane region" description="Helical" evidence="1">
    <location>
        <begin position="21"/>
        <end position="41"/>
    </location>
</feature>
<dbReference type="PANTHER" id="PTHR35043:SF7">
    <property type="entry name" value="TRANSCRIPTION FACTOR DOMAIN-CONTAINING PROTEIN"/>
    <property type="match status" value="1"/>
</dbReference>
<feature type="transmembrane region" description="Helical" evidence="1">
    <location>
        <begin position="216"/>
        <end position="235"/>
    </location>
</feature>
<organism evidence="2 3">
    <name type="scientific">Talaromyces islandicus</name>
    <name type="common">Penicillium islandicum</name>
    <dbReference type="NCBI Taxonomy" id="28573"/>
    <lineage>
        <taxon>Eukaryota</taxon>
        <taxon>Fungi</taxon>
        <taxon>Dikarya</taxon>
        <taxon>Ascomycota</taxon>
        <taxon>Pezizomycotina</taxon>
        <taxon>Eurotiomycetes</taxon>
        <taxon>Eurotiomycetidae</taxon>
        <taxon>Eurotiales</taxon>
        <taxon>Trichocomaceae</taxon>
        <taxon>Talaromyces</taxon>
        <taxon>Talaromyces sect. Islandici</taxon>
    </lineage>
</organism>
<gene>
    <name evidence="2" type="ORF">PISL3812_03678</name>
</gene>
<dbReference type="PANTHER" id="PTHR35043">
    <property type="entry name" value="TRANSCRIPTION FACTOR DOMAIN-CONTAINING PROTEIN"/>
    <property type="match status" value="1"/>
</dbReference>
<evidence type="ECO:0000313" key="3">
    <source>
        <dbReference type="Proteomes" id="UP000054383"/>
    </source>
</evidence>
<reference evidence="2 3" key="1">
    <citation type="submission" date="2015-04" db="EMBL/GenBank/DDBJ databases">
        <authorList>
            <person name="Syromyatnikov M.Y."/>
            <person name="Popov V.N."/>
        </authorList>
    </citation>
    <scope>NUCLEOTIDE SEQUENCE [LARGE SCALE GENOMIC DNA]</scope>
    <source>
        <strain evidence="2">WF-38-12</strain>
    </source>
</reference>
<keyword evidence="1" id="KW-1133">Transmembrane helix</keyword>
<keyword evidence="1" id="KW-0812">Transmembrane</keyword>
<proteinExistence type="predicted"/>
<dbReference type="EMBL" id="CVMT01000002">
    <property type="protein sequence ID" value="CRG86668.1"/>
    <property type="molecule type" value="Genomic_DNA"/>
</dbReference>
<feature type="transmembrane region" description="Helical" evidence="1">
    <location>
        <begin position="187"/>
        <end position="210"/>
    </location>
</feature>
<keyword evidence="3" id="KW-1185">Reference proteome</keyword>
<feature type="transmembrane region" description="Helical" evidence="1">
    <location>
        <begin position="56"/>
        <end position="78"/>
    </location>
</feature>
<evidence type="ECO:0000313" key="2">
    <source>
        <dbReference type="EMBL" id="CRG86668.1"/>
    </source>
</evidence>
<keyword evidence="1" id="KW-0472">Membrane</keyword>
<dbReference type="OMA" id="DEWNANF"/>
<dbReference type="Proteomes" id="UP000054383">
    <property type="component" value="Unassembled WGS sequence"/>
</dbReference>
<protein>
    <submittedName>
        <fullName evidence="2">Uncharacterized protein</fullName>
    </submittedName>
</protein>
<name>A0A0U1LTE7_TALIS</name>
<dbReference type="AlphaFoldDB" id="A0A0U1LTE7"/>